<feature type="region of interest" description="Disordered" evidence="1">
    <location>
        <begin position="669"/>
        <end position="713"/>
    </location>
</feature>
<organism evidence="2 3">
    <name type="scientific">Vitis vinifera</name>
    <name type="common">Grape</name>
    <dbReference type="NCBI Taxonomy" id="29760"/>
    <lineage>
        <taxon>Eukaryota</taxon>
        <taxon>Viridiplantae</taxon>
        <taxon>Streptophyta</taxon>
        <taxon>Embryophyta</taxon>
        <taxon>Tracheophyta</taxon>
        <taxon>Spermatophyta</taxon>
        <taxon>Magnoliopsida</taxon>
        <taxon>eudicotyledons</taxon>
        <taxon>Gunneridae</taxon>
        <taxon>Pentapetalae</taxon>
        <taxon>rosids</taxon>
        <taxon>Vitales</taxon>
        <taxon>Vitaceae</taxon>
        <taxon>Viteae</taxon>
        <taxon>Vitis</taxon>
    </lineage>
</organism>
<dbReference type="PANTHER" id="PTHR33116:SF78">
    <property type="entry name" value="OS12G0587133 PROTEIN"/>
    <property type="match status" value="1"/>
</dbReference>
<feature type="region of interest" description="Disordered" evidence="1">
    <location>
        <begin position="492"/>
        <end position="517"/>
    </location>
</feature>
<protein>
    <submittedName>
        <fullName evidence="2">Heat stress transcription factor A-5</fullName>
    </submittedName>
</protein>
<feature type="compositionally biased region" description="Polar residues" evidence="1">
    <location>
        <begin position="672"/>
        <end position="686"/>
    </location>
</feature>
<evidence type="ECO:0000313" key="3">
    <source>
        <dbReference type="Proteomes" id="UP000288805"/>
    </source>
</evidence>
<sequence>MSSVRSDGLKYTSDYCHDQLTAMLHGLKVNLSKTEAIPVGEDIPMETLASVLGCKIGSLPTSYLGLPLGASYKSLRVWDAVEERFRKRLSLWKRQYLSKGGRLTLLKSTLSSLPTYFLSLFVIPKRVCARLEKIQRDFLWGDGALENKPHLVSWKVICAAKKDEGLAICSLATFNKALLGKWLWRFANENEPLWKQIISRDGTRVKFWKDLWCENQSLEEAFPFLFNLSVNKEGWVAEAWEENEVGGHNVMASGLLPFWGAMGDALLCEKEPPRMAWIFSLISALEEPLTPIRAMAWSGTGDIPGFRKSDPERWEFANEDFVKDQKHLLKNIHRRKPIHSHSHPQGPPADSERAAFDEEIERLTREKTELQLKVYKVKEQQSAKLQLEDLTQRVSGMEQRQEKLLTFLEKAVQNPTFVKHLAQKIESMDFSAYNKKRRLPQVDHLQPVAENSLLDNYSSSRTECGSIFHKDFSNKLKLELSPAASDINLLSQSTQSSNEDAGSPHMKISEGDPKEMPMRTEGHLFAPETLELSDTGTSFTFKRDPTLSQQMGVNESQRLLYLQESLTSTEEGDGHISCHLNLTLASSPLQVDKSSSTRMPQIGQDIGKSSASRSIADAKEADFRAIHKSRNFADDDTILSSSQGASVANEAPPTAPVRVNDVFWEQFLTERPGSSDTEEASSNFRSNPYDEQEDRRAGQGMLGNSKSMEHLTL</sequence>
<feature type="compositionally biased region" description="Basic and acidic residues" evidence="1">
    <location>
        <begin position="507"/>
        <end position="517"/>
    </location>
</feature>
<evidence type="ECO:0000313" key="2">
    <source>
        <dbReference type="EMBL" id="RVW40385.1"/>
    </source>
</evidence>
<reference evidence="2 3" key="1">
    <citation type="journal article" date="2018" name="PLoS Genet.">
        <title>Population sequencing reveals clonal diversity and ancestral inbreeding in the grapevine cultivar Chardonnay.</title>
        <authorList>
            <person name="Roach M.J."/>
            <person name="Johnson D.L."/>
            <person name="Bohlmann J."/>
            <person name="van Vuuren H.J."/>
            <person name="Jones S.J."/>
            <person name="Pretorius I.S."/>
            <person name="Schmidt S.A."/>
            <person name="Borneman A.R."/>
        </authorList>
    </citation>
    <scope>NUCLEOTIDE SEQUENCE [LARGE SCALE GENOMIC DNA]</scope>
    <source>
        <strain evidence="3">cv. Chardonnay</strain>
        <tissue evidence="2">Leaf</tissue>
    </source>
</reference>
<dbReference type="AlphaFoldDB" id="A0A438DY15"/>
<gene>
    <name evidence="2" type="primary">HSFA5_0</name>
    <name evidence="2" type="ORF">CK203_092426</name>
</gene>
<dbReference type="Proteomes" id="UP000288805">
    <property type="component" value="Unassembled WGS sequence"/>
</dbReference>
<name>A0A438DY15_VITVI</name>
<dbReference type="PANTHER" id="PTHR33116">
    <property type="entry name" value="REVERSE TRANSCRIPTASE ZINC-BINDING DOMAIN-CONTAINING PROTEIN-RELATED-RELATED"/>
    <property type="match status" value="1"/>
</dbReference>
<proteinExistence type="predicted"/>
<evidence type="ECO:0000256" key="1">
    <source>
        <dbReference type="SAM" id="MobiDB-lite"/>
    </source>
</evidence>
<dbReference type="EMBL" id="QGNW01001460">
    <property type="protein sequence ID" value="RVW40385.1"/>
    <property type="molecule type" value="Genomic_DNA"/>
</dbReference>
<comment type="caution">
    <text evidence="2">The sequence shown here is derived from an EMBL/GenBank/DDBJ whole genome shotgun (WGS) entry which is preliminary data.</text>
</comment>
<accession>A0A438DY15</accession>
<feature type="region of interest" description="Disordered" evidence="1">
    <location>
        <begin position="334"/>
        <end position="354"/>
    </location>
</feature>
<feature type="region of interest" description="Disordered" evidence="1">
    <location>
        <begin position="591"/>
        <end position="614"/>
    </location>
</feature>